<feature type="transmembrane region" description="Helical" evidence="1">
    <location>
        <begin position="58"/>
        <end position="77"/>
    </location>
</feature>
<sequence length="361" mass="38250">MASSVAKQPDQFDWITAYLDGHGLLTPWRRISAVFIASFTAFPLIMLCSPAGPAEPVTRTVTLAASALGIVGAGLRLKRWPSRRQSSSWLLIGMAGIAAVLLTLSNPYVGLMCCTTFSMLGGYIAYFHAFGYVLTNFAVAATCVAVLSYRIIAGTGDVALTVASVIVVVGLNIGVPLGMQSLVHTLRTDLQSSGRDPLTGLHNRRSFTNSAYELIRAHRNTAGSYLVVAVIDLDDFKRLNDTHGHAAGDQALVAVAAALQQSCRATAVIGRAGGEEFVVADVRTTPDPARMAERICDAIAAIPFDITASIGTSSAPLHTGPPTPATELIDDLIRTSDAAMYEAKRAGGNQVRHYCGDTPFR</sequence>
<feature type="transmembrane region" description="Helical" evidence="1">
    <location>
        <begin position="159"/>
        <end position="179"/>
    </location>
</feature>
<evidence type="ECO:0000313" key="3">
    <source>
        <dbReference type="EMBL" id="SOX55836.1"/>
    </source>
</evidence>
<feature type="transmembrane region" description="Helical" evidence="1">
    <location>
        <begin position="89"/>
        <end position="111"/>
    </location>
</feature>
<dbReference type="CDD" id="cd01949">
    <property type="entry name" value="GGDEF"/>
    <property type="match status" value="1"/>
</dbReference>
<comment type="caution">
    <text evidence="3">The sequence shown here is derived from an EMBL/GenBank/DDBJ whole genome shotgun (WGS) entry which is preliminary data.</text>
</comment>
<dbReference type="GO" id="GO:0005886">
    <property type="term" value="C:plasma membrane"/>
    <property type="evidence" value="ECO:0007669"/>
    <property type="project" value="TreeGrafter"/>
</dbReference>
<keyword evidence="1" id="KW-0472">Membrane</keyword>
<dbReference type="InterPro" id="IPR000160">
    <property type="entry name" value="GGDEF_dom"/>
</dbReference>
<protein>
    <submittedName>
        <fullName evidence="3">Diguanylate cyclase</fullName>
    </submittedName>
</protein>
<feature type="transmembrane region" description="Helical" evidence="1">
    <location>
        <begin position="123"/>
        <end position="147"/>
    </location>
</feature>
<dbReference type="GO" id="GO:0043709">
    <property type="term" value="P:cell adhesion involved in single-species biofilm formation"/>
    <property type="evidence" value="ECO:0007669"/>
    <property type="project" value="TreeGrafter"/>
</dbReference>
<dbReference type="InterPro" id="IPR050469">
    <property type="entry name" value="Diguanylate_Cyclase"/>
</dbReference>
<reference evidence="3" key="1">
    <citation type="submission" date="2018-01" db="EMBL/GenBank/DDBJ databases">
        <authorList>
            <consortium name="Urmite Genomes"/>
        </authorList>
    </citation>
    <scope>NUCLEOTIDE SEQUENCE [LARGE SCALE GENOMIC DNA]</scope>
    <source>
        <strain evidence="3">AFP003</strain>
    </source>
</reference>
<dbReference type="GO" id="GO:0052621">
    <property type="term" value="F:diguanylate cyclase activity"/>
    <property type="evidence" value="ECO:0007669"/>
    <property type="project" value="TreeGrafter"/>
</dbReference>
<dbReference type="Gene3D" id="3.30.70.270">
    <property type="match status" value="1"/>
</dbReference>
<gene>
    <name evidence="3" type="ORF">MAAFP003_4531</name>
</gene>
<keyword evidence="1" id="KW-0812">Transmembrane</keyword>
<dbReference type="NCBIfam" id="TIGR00254">
    <property type="entry name" value="GGDEF"/>
    <property type="match status" value="1"/>
</dbReference>
<dbReference type="PROSITE" id="PS50887">
    <property type="entry name" value="GGDEF"/>
    <property type="match status" value="1"/>
</dbReference>
<dbReference type="PANTHER" id="PTHR45138">
    <property type="entry name" value="REGULATORY COMPONENTS OF SENSORY TRANSDUCTION SYSTEM"/>
    <property type="match status" value="1"/>
</dbReference>
<dbReference type="SMART" id="SM00267">
    <property type="entry name" value="GGDEF"/>
    <property type="match status" value="1"/>
</dbReference>
<dbReference type="OrthoDB" id="23692at2"/>
<dbReference type="EMBL" id="FXEG02000005">
    <property type="protein sequence ID" value="SOX55836.1"/>
    <property type="molecule type" value="Genomic_DNA"/>
</dbReference>
<dbReference type="Proteomes" id="UP000236318">
    <property type="component" value="Unassembled WGS sequence"/>
</dbReference>
<evidence type="ECO:0000313" key="4">
    <source>
        <dbReference type="Proteomes" id="UP000236318"/>
    </source>
</evidence>
<name>A0A2K4YGB6_9MYCO</name>
<feature type="domain" description="GGDEF" evidence="2">
    <location>
        <begin position="224"/>
        <end position="356"/>
    </location>
</feature>
<dbReference type="PANTHER" id="PTHR45138:SF9">
    <property type="entry name" value="DIGUANYLATE CYCLASE DGCM-RELATED"/>
    <property type="match status" value="1"/>
</dbReference>
<evidence type="ECO:0000256" key="1">
    <source>
        <dbReference type="SAM" id="Phobius"/>
    </source>
</evidence>
<keyword evidence="4" id="KW-1185">Reference proteome</keyword>
<organism evidence="3 4">
    <name type="scientific">Mycobacterium ahvazicum</name>
    <dbReference type="NCBI Taxonomy" id="1964395"/>
    <lineage>
        <taxon>Bacteria</taxon>
        <taxon>Bacillati</taxon>
        <taxon>Actinomycetota</taxon>
        <taxon>Actinomycetes</taxon>
        <taxon>Mycobacteriales</taxon>
        <taxon>Mycobacteriaceae</taxon>
        <taxon>Mycobacterium</taxon>
        <taxon>Mycobacterium simiae complex</taxon>
    </lineage>
</organism>
<dbReference type="AlphaFoldDB" id="A0A2K4YGB6"/>
<dbReference type="InterPro" id="IPR043128">
    <property type="entry name" value="Rev_trsase/Diguanyl_cyclase"/>
</dbReference>
<keyword evidence="1" id="KW-1133">Transmembrane helix</keyword>
<dbReference type="Pfam" id="PF00990">
    <property type="entry name" value="GGDEF"/>
    <property type="match status" value="1"/>
</dbReference>
<dbReference type="GO" id="GO:1902201">
    <property type="term" value="P:negative regulation of bacterial-type flagellum-dependent cell motility"/>
    <property type="evidence" value="ECO:0007669"/>
    <property type="project" value="TreeGrafter"/>
</dbReference>
<dbReference type="SUPFAM" id="SSF55073">
    <property type="entry name" value="Nucleotide cyclase"/>
    <property type="match status" value="1"/>
</dbReference>
<accession>A0A2K4YGB6</accession>
<feature type="transmembrane region" description="Helical" evidence="1">
    <location>
        <begin position="31"/>
        <end position="52"/>
    </location>
</feature>
<evidence type="ECO:0000259" key="2">
    <source>
        <dbReference type="PROSITE" id="PS50887"/>
    </source>
</evidence>
<proteinExistence type="predicted"/>
<dbReference type="InterPro" id="IPR029787">
    <property type="entry name" value="Nucleotide_cyclase"/>
</dbReference>